<accession>A0A845QWM3</accession>
<comment type="caution">
    <text evidence="4">The sequence shown here is derived from an EMBL/GenBank/DDBJ whole genome shotgun (WGS) entry which is preliminary data.</text>
</comment>
<dbReference type="Gene3D" id="3.30.1180.10">
    <property type="match status" value="1"/>
</dbReference>
<dbReference type="RefSeq" id="WP_160196403.1">
    <property type="nucleotide sequence ID" value="NZ_QXXA01000004.1"/>
</dbReference>
<dbReference type="Gene3D" id="3.40.50.10170">
    <property type="match status" value="1"/>
</dbReference>
<evidence type="ECO:0000313" key="4">
    <source>
        <dbReference type="EMBL" id="NBI05916.1"/>
    </source>
</evidence>
<dbReference type="Pfam" id="PF02645">
    <property type="entry name" value="DegV"/>
    <property type="match status" value="1"/>
</dbReference>
<reference evidence="4 5" key="1">
    <citation type="submission" date="2018-08" db="EMBL/GenBank/DDBJ databases">
        <title>Murine metabolic-syndrome-specific gut microbial biobank.</title>
        <authorList>
            <person name="Liu C."/>
        </authorList>
    </citation>
    <scope>NUCLEOTIDE SEQUENCE [LARGE SCALE GENOMIC DNA]</scope>
    <source>
        <strain evidence="4 5">583</strain>
    </source>
</reference>
<dbReference type="InterPro" id="IPR043168">
    <property type="entry name" value="DegV_C"/>
</dbReference>
<protein>
    <submittedName>
        <fullName evidence="4">DegV family protein</fullName>
    </submittedName>
</protein>
<dbReference type="PROSITE" id="PS51482">
    <property type="entry name" value="DEGV"/>
    <property type="match status" value="1"/>
</dbReference>
<feature type="transmembrane region" description="Helical" evidence="3">
    <location>
        <begin position="258"/>
        <end position="281"/>
    </location>
</feature>
<dbReference type="SUPFAM" id="SSF82549">
    <property type="entry name" value="DAK1/DegV-like"/>
    <property type="match status" value="1"/>
</dbReference>
<evidence type="ECO:0000313" key="5">
    <source>
        <dbReference type="Proteomes" id="UP000467132"/>
    </source>
</evidence>
<evidence type="ECO:0000256" key="3">
    <source>
        <dbReference type="SAM" id="Phobius"/>
    </source>
</evidence>
<keyword evidence="5" id="KW-1185">Reference proteome</keyword>
<keyword evidence="2" id="KW-0446">Lipid-binding</keyword>
<dbReference type="PANTHER" id="PTHR33434">
    <property type="entry name" value="DEGV DOMAIN-CONTAINING PROTEIN DR_1986-RELATED"/>
    <property type="match status" value="1"/>
</dbReference>
<dbReference type="InterPro" id="IPR050270">
    <property type="entry name" value="DegV_domain_contain"/>
</dbReference>
<proteinExistence type="predicted"/>
<gene>
    <name evidence="4" type="ORF">D3Z33_03470</name>
</gene>
<name>A0A845QWM3_9CLOT</name>
<keyword evidence="3" id="KW-0472">Membrane</keyword>
<organism evidence="4 5">
    <name type="scientific">Senegalia massiliensis</name>
    <dbReference type="NCBI Taxonomy" id="1720316"/>
    <lineage>
        <taxon>Bacteria</taxon>
        <taxon>Bacillati</taxon>
        <taxon>Bacillota</taxon>
        <taxon>Clostridia</taxon>
        <taxon>Eubacteriales</taxon>
        <taxon>Clostridiaceae</taxon>
        <taxon>Senegalia</taxon>
    </lineage>
</organism>
<dbReference type="AlphaFoldDB" id="A0A845QWM3"/>
<evidence type="ECO:0000256" key="1">
    <source>
        <dbReference type="ARBA" id="ARBA00003238"/>
    </source>
</evidence>
<evidence type="ECO:0000256" key="2">
    <source>
        <dbReference type="ARBA" id="ARBA00023121"/>
    </source>
</evidence>
<dbReference type="NCBIfam" id="TIGR00762">
    <property type="entry name" value="DegV"/>
    <property type="match status" value="1"/>
</dbReference>
<dbReference type="InterPro" id="IPR003797">
    <property type="entry name" value="DegV"/>
</dbReference>
<dbReference type="Proteomes" id="UP000467132">
    <property type="component" value="Unassembled WGS sequence"/>
</dbReference>
<keyword evidence="3" id="KW-1133">Transmembrane helix</keyword>
<dbReference type="OrthoDB" id="9780216at2"/>
<comment type="function">
    <text evidence="1">May bind long-chain fatty acids, such as palmitate, and may play a role in lipid transport or fatty acid metabolism.</text>
</comment>
<keyword evidence="3" id="KW-0812">Transmembrane</keyword>
<sequence>MTVKIIADSGCDLPKEIIKELDIEILPLSVIIDDKEYGDGVDMNPKGLYKLMKDGKAPKTAQVSPGTFKNTFIKYAKQNREIIYIGFSSQLSGTFNTGYLMKEEVLEEYPESKIEVYDTLAASLGCGLIVHRAASLAKEGKTINEILEQIDFYSNHMEHVFTVDNLEYLYRGGRVSKTQAFVGGLLSIKPILNVEEGKLIPIEKVRGSSKVMKRMIEIMDKRGVDLKDQTVAISHGDDLEKANELKNMMKEKFGIKEFVINMIGCSIGAHSGPGTLAIFFLNKTK</sequence>
<dbReference type="EMBL" id="QXXA01000004">
    <property type="protein sequence ID" value="NBI05916.1"/>
    <property type="molecule type" value="Genomic_DNA"/>
</dbReference>
<dbReference type="PANTHER" id="PTHR33434:SF3">
    <property type="entry name" value="DEGV DOMAIN-CONTAINING PROTEIN YITS"/>
    <property type="match status" value="1"/>
</dbReference>
<dbReference type="GO" id="GO:0008289">
    <property type="term" value="F:lipid binding"/>
    <property type="evidence" value="ECO:0007669"/>
    <property type="project" value="UniProtKB-KW"/>
</dbReference>